<feature type="compositionally biased region" description="Basic and acidic residues" evidence="1">
    <location>
        <begin position="64"/>
        <end position="89"/>
    </location>
</feature>
<accession>A0AAD1UAA3</accession>
<dbReference type="PANTHER" id="PTHR10555">
    <property type="entry name" value="SORTING NEXIN"/>
    <property type="match status" value="1"/>
</dbReference>
<dbReference type="GO" id="GO:0035091">
    <property type="term" value="F:phosphatidylinositol binding"/>
    <property type="evidence" value="ECO:0007669"/>
    <property type="project" value="InterPro"/>
</dbReference>
<dbReference type="Pfam" id="PF00787">
    <property type="entry name" value="PX"/>
    <property type="match status" value="1"/>
</dbReference>
<feature type="region of interest" description="Disordered" evidence="1">
    <location>
        <begin position="1"/>
        <end position="141"/>
    </location>
</feature>
<dbReference type="Proteomes" id="UP001295684">
    <property type="component" value="Unassembled WGS sequence"/>
</dbReference>
<name>A0AAD1UAA3_EUPCR</name>
<sequence length="529" mass="60818">MFSEVKDDDQKSNSSSDLSDEVDDVLGEPIPEVQPSTAEKEDMNNFEVDGGNLPQQNTEPPPAEESHKEEEESHKEEEEPQYVEEKHQIEAAYDPMPAEPEPMQSMEPVSNSYYDNEEAGENPVPQRKYSSPPASIYDDNTEDGRIRLSDAGETLTDAFSVSDPVKGSHVTYTVRGYDDDGPFEGARRYNDFFNLRAALLTRWPGVYIPPISPKKALGNKDDKFLDERKHFLQRFLILTSKIDHIIKSDEFRLFSRPSGEIDKAVQMLPQASADFLLDRYKTKLNLAEEVDSAEVAENRSVINEWTAFCKTFMKTLKHMRDSIKPFVNDEDRQNKNYGEMMNIFTKFEQGVLMEYCENDTTKHVVPEYEEKSQGLPDAMNNPIREFFYWIKGEIYDLQALNDCFLGRERLLKKKNKIESKKKSDQSTLDKLSQGKKTLGTLFKGESGKQVTMTNLSNSIATAERDLELYEKILNMVESYIAQTVIPQFKEDKTRFYKICKFISSSEIRNAKMISEFWETLILNPNLVPE</sequence>
<feature type="compositionally biased region" description="Basic and acidic residues" evidence="1">
    <location>
        <begin position="1"/>
        <end position="11"/>
    </location>
</feature>
<dbReference type="PANTHER" id="PTHR10555:SF170">
    <property type="entry name" value="FI18122P1"/>
    <property type="match status" value="1"/>
</dbReference>
<organism evidence="3 4">
    <name type="scientific">Euplotes crassus</name>
    <dbReference type="NCBI Taxonomy" id="5936"/>
    <lineage>
        <taxon>Eukaryota</taxon>
        <taxon>Sar</taxon>
        <taxon>Alveolata</taxon>
        <taxon>Ciliophora</taxon>
        <taxon>Intramacronucleata</taxon>
        <taxon>Spirotrichea</taxon>
        <taxon>Hypotrichia</taxon>
        <taxon>Euplotida</taxon>
        <taxon>Euplotidae</taxon>
        <taxon>Moneuplotes</taxon>
    </lineage>
</organism>
<evidence type="ECO:0000313" key="3">
    <source>
        <dbReference type="EMBL" id="CAI2365390.1"/>
    </source>
</evidence>
<dbReference type="InterPro" id="IPR036871">
    <property type="entry name" value="PX_dom_sf"/>
</dbReference>
<comment type="caution">
    <text evidence="3">The sequence shown here is derived from an EMBL/GenBank/DDBJ whole genome shotgun (WGS) entry which is preliminary data.</text>
</comment>
<evidence type="ECO:0000259" key="2">
    <source>
        <dbReference type="PROSITE" id="PS50195"/>
    </source>
</evidence>
<protein>
    <recommendedName>
        <fullName evidence="2">PX domain-containing protein</fullName>
    </recommendedName>
</protein>
<evidence type="ECO:0000256" key="1">
    <source>
        <dbReference type="SAM" id="MobiDB-lite"/>
    </source>
</evidence>
<keyword evidence="4" id="KW-1185">Reference proteome</keyword>
<dbReference type="SUPFAM" id="SSF64268">
    <property type="entry name" value="PX domain"/>
    <property type="match status" value="1"/>
</dbReference>
<dbReference type="AlphaFoldDB" id="A0AAD1UAA3"/>
<dbReference type="EMBL" id="CAMPGE010006535">
    <property type="protein sequence ID" value="CAI2365390.1"/>
    <property type="molecule type" value="Genomic_DNA"/>
</dbReference>
<reference evidence="3" key="1">
    <citation type="submission" date="2023-07" db="EMBL/GenBank/DDBJ databases">
        <authorList>
            <consortium name="AG Swart"/>
            <person name="Singh M."/>
            <person name="Singh A."/>
            <person name="Seah K."/>
            <person name="Emmerich C."/>
        </authorList>
    </citation>
    <scope>NUCLEOTIDE SEQUENCE</scope>
    <source>
        <strain evidence="3">DP1</strain>
    </source>
</reference>
<dbReference type="PROSITE" id="PS50195">
    <property type="entry name" value="PX"/>
    <property type="match status" value="1"/>
</dbReference>
<gene>
    <name evidence="3" type="ORF">ECRASSUSDP1_LOCUS6731</name>
</gene>
<dbReference type="GO" id="GO:0005768">
    <property type="term" value="C:endosome"/>
    <property type="evidence" value="ECO:0007669"/>
    <property type="project" value="TreeGrafter"/>
</dbReference>
<proteinExistence type="predicted"/>
<dbReference type="InterPro" id="IPR001683">
    <property type="entry name" value="PX_dom"/>
</dbReference>
<dbReference type="CDD" id="cd06093">
    <property type="entry name" value="PX_domain"/>
    <property type="match status" value="1"/>
</dbReference>
<feature type="domain" description="PX" evidence="2">
    <location>
        <begin position="150"/>
        <end position="262"/>
    </location>
</feature>
<dbReference type="SMART" id="SM00312">
    <property type="entry name" value="PX"/>
    <property type="match status" value="1"/>
</dbReference>
<evidence type="ECO:0000313" key="4">
    <source>
        <dbReference type="Proteomes" id="UP001295684"/>
    </source>
</evidence>
<dbReference type="Gene3D" id="3.30.1520.10">
    <property type="entry name" value="Phox-like domain"/>
    <property type="match status" value="1"/>
</dbReference>